<evidence type="ECO:0000313" key="4">
    <source>
        <dbReference type="EMBL" id="ONM32676.1"/>
    </source>
</evidence>
<dbReference type="InterPro" id="IPR020834">
    <property type="entry name" value="LipOase_CS"/>
</dbReference>
<dbReference type="GO" id="GO:0046872">
    <property type="term" value="F:metal ion binding"/>
    <property type="evidence" value="ECO:0007669"/>
    <property type="project" value="UniProtKB-KW"/>
</dbReference>
<organism evidence="4">
    <name type="scientific">Zea mays</name>
    <name type="common">Maize</name>
    <dbReference type="NCBI Taxonomy" id="4577"/>
    <lineage>
        <taxon>Eukaryota</taxon>
        <taxon>Viridiplantae</taxon>
        <taxon>Streptophyta</taxon>
        <taxon>Embryophyta</taxon>
        <taxon>Tracheophyta</taxon>
        <taxon>Spermatophyta</taxon>
        <taxon>Magnoliopsida</taxon>
        <taxon>Liliopsida</taxon>
        <taxon>Poales</taxon>
        <taxon>Poaceae</taxon>
        <taxon>PACMAD clade</taxon>
        <taxon>Panicoideae</taxon>
        <taxon>Andropogonodae</taxon>
        <taxon>Andropogoneae</taxon>
        <taxon>Tripsacinae</taxon>
        <taxon>Zea</taxon>
    </lineage>
</organism>
<dbReference type="GO" id="GO:0016702">
    <property type="term" value="F:oxidoreductase activity, acting on single donors with incorporation of molecular oxygen, incorporation of two atoms of oxygen"/>
    <property type="evidence" value="ECO:0007669"/>
    <property type="project" value="InterPro"/>
</dbReference>
<protein>
    <submittedName>
        <fullName evidence="4">Lipoxygenase12</fullName>
    </submittedName>
</protein>
<dbReference type="InterPro" id="IPR036226">
    <property type="entry name" value="LipOase_C_sf"/>
</dbReference>
<reference evidence="4" key="1">
    <citation type="submission" date="2015-12" db="EMBL/GenBank/DDBJ databases">
        <title>Update maize B73 reference genome by single molecule sequencing technologies.</title>
        <authorList>
            <consortium name="Maize Genome Sequencing Project"/>
            <person name="Ware D."/>
        </authorList>
    </citation>
    <scope>NUCLEOTIDE SEQUENCE [LARGE SCALE GENOMIC DNA]</scope>
    <source>
        <tissue evidence="4">Seedling</tissue>
    </source>
</reference>
<dbReference type="InterPro" id="IPR013819">
    <property type="entry name" value="LipOase_C"/>
</dbReference>
<keyword evidence="3" id="KW-0560">Oxidoreductase</keyword>
<evidence type="ECO:0000256" key="1">
    <source>
        <dbReference type="ARBA" id="ARBA00022723"/>
    </source>
</evidence>
<dbReference type="PROSITE" id="PS51393">
    <property type="entry name" value="LIPOXYGENASE_3"/>
    <property type="match status" value="1"/>
</dbReference>
<dbReference type="PROSITE" id="PS00081">
    <property type="entry name" value="LIPOXYGENASE_2"/>
    <property type="match status" value="1"/>
</dbReference>
<dbReference type="Pfam" id="PF00305">
    <property type="entry name" value="Lipoxygenase"/>
    <property type="match status" value="1"/>
</dbReference>
<evidence type="ECO:0000256" key="2">
    <source>
        <dbReference type="ARBA" id="ARBA00022964"/>
    </source>
</evidence>
<evidence type="ECO:0000256" key="3">
    <source>
        <dbReference type="ARBA" id="ARBA00023002"/>
    </source>
</evidence>
<dbReference type="PANTHER" id="PTHR11771">
    <property type="entry name" value="LIPOXYGENASE"/>
    <property type="match status" value="1"/>
</dbReference>
<accession>A0A1D6MV25</accession>
<dbReference type="SUPFAM" id="SSF48484">
    <property type="entry name" value="Lipoxigenase"/>
    <property type="match status" value="1"/>
</dbReference>
<dbReference type="Gene3D" id="1.20.245.10">
    <property type="entry name" value="Lipoxygenase-1, Domain 5"/>
    <property type="match status" value="1"/>
</dbReference>
<keyword evidence="2" id="KW-0223">Dioxygenase</keyword>
<dbReference type="EMBL" id="CM007649">
    <property type="protein sequence ID" value="ONM32676.1"/>
    <property type="molecule type" value="Genomic_DNA"/>
</dbReference>
<keyword evidence="1" id="KW-0479">Metal-binding</keyword>
<proteinExistence type="predicted"/>
<dbReference type="AlphaFoldDB" id="A0A1D6MV25"/>
<gene>
    <name evidence="4" type="ORF">ZEAMMB73_Zm00001d041204</name>
</gene>
<name>A0A1D6MV25_MAIZE</name>
<sequence length="136" mass="15150">MSAMHPIHKLLEPHFKDNMQINTLARSILLSAGGILERTMYPGKYAMEMSSAIYSEWRFTEQSLPNELVKRGMASKMGGGAIALHVEDYPYAVDGMDVWRAIEGWVRTYCAHFYHSDVGGKEKGITGKGIPNSVSI</sequence>
<dbReference type="InterPro" id="IPR000907">
    <property type="entry name" value="LipOase"/>
</dbReference>
<dbReference type="GO" id="GO:0034440">
    <property type="term" value="P:lipid oxidation"/>
    <property type="evidence" value="ECO:0007669"/>
    <property type="project" value="InterPro"/>
</dbReference>